<evidence type="ECO:0000313" key="1">
    <source>
        <dbReference type="Proteomes" id="UP000095287"/>
    </source>
</evidence>
<sequence>MVRSIASGLAAGGELGKASIVPLGITGVNLLSNSLSSREVLVHDSVHLARETAFSTLHIGRAAPRSTSEDSFCVCNKVAEGTWNLGLDVGGNVVSSFNKF</sequence>
<keyword evidence="1" id="KW-1185">Reference proteome</keyword>
<accession>A0A1I7Z4F5</accession>
<organism evidence="1 2">
    <name type="scientific">Steinernema glaseri</name>
    <dbReference type="NCBI Taxonomy" id="37863"/>
    <lineage>
        <taxon>Eukaryota</taxon>
        <taxon>Metazoa</taxon>
        <taxon>Ecdysozoa</taxon>
        <taxon>Nematoda</taxon>
        <taxon>Chromadorea</taxon>
        <taxon>Rhabditida</taxon>
        <taxon>Tylenchina</taxon>
        <taxon>Panagrolaimomorpha</taxon>
        <taxon>Strongyloidoidea</taxon>
        <taxon>Steinernematidae</taxon>
        <taxon>Steinernema</taxon>
    </lineage>
</organism>
<dbReference type="AlphaFoldDB" id="A0A1I7Z4F5"/>
<protein>
    <submittedName>
        <fullName evidence="2">Uncharacterized protein</fullName>
    </submittedName>
</protein>
<dbReference type="Proteomes" id="UP000095287">
    <property type="component" value="Unplaced"/>
</dbReference>
<evidence type="ECO:0000313" key="2">
    <source>
        <dbReference type="WBParaSite" id="L893_g22750.t1"/>
    </source>
</evidence>
<dbReference type="WBParaSite" id="L893_g22750.t1">
    <property type="protein sequence ID" value="L893_g22750.t1"/>
    <property type="gene ID" value="L893_g22750"/>
</dbReference>
<reference evidence="2" key="1">
    <citation type="submission" date="2016-11" db="UniProtKB">
        <authorList>
            <consortium name="WormBaseParasite"/>
        </authorList>
    </citation>
    <scope>IDENTIFICATION</scope>
</reference>
<proteinExistence type="predicted"/>
<name>A0A1I7Z4F5_9BILA</name>